<sequence length="103" mass="11765">MTFIIKADPAIEAVITIKGQGRTQKLIVSFRHKTKDEYDDLMGQLREGKITTADLLLHLIERWDADMPLEDASIHTLRQHQPGADLAIVQAYNEALRVEREKN</sequence>
<gene>
    <name evidence="1" type="ordered locus">AXYL_04018</name>
</gene>
<dbReference type="HOGENOM" id="CLU_2274152_0_0_4"/>
<proteinExistence type="predicted"/>
<accession>E3HSM1</accession>
<dbReference type="AlphaFoldDB" id="E3HSM1"/>
<dbReference type="OrthoDB" id="5959807at2"/>
<evidence type="ECO:0000313" key="1">
    <source>
        <dbReference type="EMBL" id="ADP17338.1"/>
    </source>
</evidence>
<reference evidence="1 2" key="1">
    <citation type="journal article" date="2011" name="J. Bacteriol.">
        <title>Complete genome sequence of the haloaromatic acid-degrading bacterium Achromobacter xylosoxidans A8.</title>
        <authorList>
            <person name="Strnad H."/>
            <person name="Ridl J."/>
            <person name="Paces J."/>
            <person name="Kolar M."/>
            <person name="Vlcek C."/>
            <person name="Paces V."/>
        </authorList>
    </citation>
    <scope>NUCLEOTIDE SEQUENCE [LARGE SCALE GENOMIC DNA]</scope>
    <source>
        <strain evidence="1 2">A8</strain>
    </source>
</reference>
<dbReference type="eggNOG" id="ENOG502ZNT2">
    <property type="taxonomic scope" value="Bacteria"/>
</dbReference>
<protein>
    <recommendedName>
        <fullName evidence="3">Phage protein</fullName>
    </recommendedName>
</protein>
<dbReference type="Pfam" id="PF08748">
    <property type="entry name" value="Phage_TAC_4"/>
    <property type="match status" value="1"/>
</dbReference>
<name>E3HSM1_ACHXA</name>
<dbReference type="EMBL" id="CP002287">
    <property type="protein sequence ID" value="ADP17338.1"/>
    <property type="molecule type" value="Genomic_DNA"/>
</dbReference>
<dbReference type="InterPro" id="IPR014859">
    <property type="entry name" value="Phage_TAC_4"/>
</dbReference>
<dbReference type="RefSeq" id="WP_013394649.1">
    <property type="nucleotide sequence ID" value="NC_014640.1"/>
</dbReference>
<evidence type="ECO:0008006" key="3">
    <source>
        <dbReference type="Google" id="ProtNLM"/>
    </source>
</evidence>
<organism evidence="1 2">
    <name type="scientific">Achromobacter xylosoxidans (strain A8)</name>
    <dbReference type="NCBI Taxonomy" id="762376"/>
    <lineage>
        <taxon>Bacteria</taxon>
        <taxon>Pseudomonadati</taxon>
        <taxon>Pseudomonadota</taxon>
        <taxon>Betaproteobacteria</taxon>
        <taxon>Burkholderiales</taxon>
        <taxon>Alcaligenaceae</taxon>
        <taxon>Achromobacter</taxon>
    </lineage>
</organism>
<dbReference type="PATRIC" id="fig|762376.5.peg.4026"/>
<dbReference type="KEGG" id="axy:AXYL_04018"/>
<evidence type="ECO:0000313" key="2">
    <source>
        <dbReference type="Proteomes" id="UP000006876"/>
    </source>
</evidence>
<dbReference type="STRING" id="762376.AXYL_04018"/>
<dbReference type="Proteomes" id="UP000006876">
    <property type="component" value="Chromosome"/>
</dbReference>